<dbReference type="Pfam" id="PF09084">
    <property type="entry name" value="NMT1"/>
    <property type="match status" value="1"/>
</dbReference>
<protein>
    <submittedName>
        <fullName evidence="2">Myristoyl transferase</fullName>
    </submittedName>
</protein>
<name>A0A2S8G3X3_9BACT</name>
<dbReference type="GO" id="GO:0009228">
    <property type="term" value="P:thiamine biosynthetic process"/>
    <property type="evidence" value="ECO:0007669"/>
    <property type="project" value="InterPro"/>
</dbReference>
<dbReference type="GO" id="GO:0016740">
    <property type="term" value="F:transferase activity"/>
    <property type="evidence" value="ECO:0007669"/>
    <property type="project" value="UniProtKB-KW"/>
</dbReference>
<dbReference type="Gene3D" id="3.40.190.10">
    <property type="entry name" value="Periplasmic binding protein-like II"/>
    <property type="match status" value="2"/>
</dbReference>
<dbReference type="AlphaFoldDB" id="A0A2S8G3X3"/>
<comment type="caution">
    <text evidence="2">The sequence shown here is derived from an EMBL/GenBank/DDBJ whole genome shotgun (WGS) entry which is preliminary data.</text>
</comment>
<dbReference type="PANTHER" id="PTHR31528:SF3">
    <property type="entry name" value="THIAMINE BIOSYNTHESIS PROTEIN HI_0357-RELATED"/>
    <property type="match status" value="1"/>
</dbReference>
<reference evidence="2 3" key="1">
    <citation type="submission" date="2018-02" db="EMBL/GenBank/DDBJ databases">
        <title>Comparative genomes isolates from brazilian mangrove.</title>
        <authorList>
            <person name="Araujo J.E."/>
            <person name="Taketani R.G."/>
            <person name="Silva M.C.P."/>
            <person name="Loureco M.V."/>
            <person name="Andreote F.D."/>
        </authorList>
    </citation>
    <scope>NUCLEOTIDE SEQUENCE [LARGE SCALE GENOMIC DNA]</scope>
    <source>
        <strain evidence="2 3">HEX-2 MGV</strain>
    </source>
</reference>
<sequence length="357" mass="39418">MQYAVGCCRFCHDFTARAFVAGAVGRGRITMKRMLLGCLLLVAVAWMVGCQKKDDTYHTGPRDNDPNARTDVKLALNWFPEAEHGGFYAAQLNGYFAEEGLNVEIIPGGPGSPVIQQVARGSVEFGVATADQIPLGRAQGANVTATFAAIDQSPRCFLVHEESGIESLEQLKNVTLAMNSGRAFSEYLKKHVPLENVRIVPYDGSIAAFLRDKNFAQQGYEFSEPFLAKQEGANVRVLPIRAIGYNPYASLLFTSDKLKKDHPELVAKMTRACRKGWQAYLREPLETNEHLQSLNPELTPGVLEFGVKAIVPLTTVEDGSFGQMQLDRWKTLVEQLVEVGLIEKDAVKPEDCFFEAS</sequence>
<dbReference type="Proteomes" id="UP000240009">
    <property type="component" value="Unassembled WGS sequence"/>
</dbReference>
<evidence type="ECO:0000259" key="1">
    <source>
        <dbReference type="Pfam" id="PF09084"/>
    </source>
</evidence>
<feature type="domain" description="SsuA/THI5-like" evidence="1">
    <location>
        <begin position="82"/>
        <end position="286"/>
    </location>
</feature>
<dbReference type="EMBL" id="PUIA01000016">
    <property type="protein sequence ID" value="PQO38990.1"/>
    <property type="molecule type" value="Genomic_DNA"/>
</dbReference>
<evidence type="ECO:0000313" key="2">
    <source>
        <dbReference type="EMBL" id="PQO38990.1"/>
    </source>
</evidence>
<gene>
    <name evidence="2" type="ORF">C5Y96_03730</name>
</gene>
<keyword evidence="2" id="KW-0808">Transferase</keyword>
<accession>A0A2S8G3X3</accession>
<organism evidence="2 3">
    <name type="scientific">Blastopirellula marina</name>
    <dbReference type="NCBI Taxonomy" id="124"/>
    <lineage>
        <taxon>Bacteria</taxon>
        <taxon>Pseudomonadati</taxon>
        <taxon>Planctomycetota</taxon>
        <taxon>Planctomycetia</taxon>
        <taxon>Pirellulales</taxon>
        <taxon>Pirellulaceae</taxon>
        <taxon>Blastopirellula</taxon>
    </lineage>
</organism>
<dbReference type="InterPro" id="IPR015168">
    <property type="entry name" value="SsuA/THI5"/>
</dbReference>
<dbReference type="InterPro" id="IPR027939">
    <property type="entry name" value="NMT1/THI5"/>
</dbReference>
<dbReference type="PANTHER" id="PTHR31528">
    <property type="entry name" value="4-AMINO-5-HYDROXYMETHYL-2-METHYLPYRIMIDINE PHOSPHATE SYNTHASE THI11-RELATED"/>
    <property type="match status" value="1"/>
</dbReference>
<dbReference type="SUPFAM" id="SSF53850">
    <property type="entry name" value="Periplasmic binding protein-like II"/>
    <property type="match status" value="1"/>
</dbReference>
<evidence type="ECO:0000313" key="3">
    <source>
        <dbReference type="Proteomes" id="UP000240009"/>
    </source>
</evidence>
<proteinExistence type="predicted"/>